<keyword evidence="9 20" id="KW-0752">Steroid biosynthesis</keyword>
<comment type="subcellular location">
    <subcellularLocation>
        <location evidence="1">Endoplasmic reticulum membrane</location>
        <topology evidence="1">Multi-pass membrane protein</topology>
    </subcellularLocation>
</comment>
<evidence type="ECO:0000313" key="22">
    <source>
        <dbReference type="Proteomes" id="UP000010422"/>
    </source>
</evidence>
<dbReference type="AlphaFoldDB" id="L0PAW2"/>
<comment type="caution">
    <text evidence="21">The sequence shown here is derived from an EMBL/GenBank/DDBJ whole genome shotgun (WGS) entry which is preliminary data.</text>
</comment>
<keyword evidence="8" id="KW-0521">NADP</keyword>
<dbReference type="InterPro" id="IPR018083">
    <property type="entry name" value="Sterol_reductase_CS"/>
</dbReference>
<name>L0PAW2_PNEJI</name>
<proteinExistence type="inferred from homology"/>
<evidence type="ECO:0000256" key="5">
    <source>
        <dbReference type="ARBA" id="ARBA00022692"/>
    </source>
</evidence>
<evidence type="ECO:0000256" key="10">
    <source>
        <dbReference type="ARBA" id="ARBA00022989"/>
    </source>
</evidence>
<dbReference type="STRING" id="1209962.L0PAW2"/>
<evidence type="ECO:0000313" key="21">
    <source>
        <dbReference type="EMBL" id="CCJ29234.1"/>
    </source>
</evidence>
<feature type="transmembrane region" description="Helical" evidence="20">
    <location>
        <begin position="227"/>
        <end position="246"/>
    </location>
</feature>
<evidence type="ECO:0000256" key="14">
    <source>
        <dbReference type="ARBA" id="ARBA00023136"/>
    </source>
</evidence>
<evidence type="ECO:0000256" key="16">
    <source>
        <dbReference type="ARBA" id="ARBA00023221"/>
    </source>
</evidence>
<evidence type="ECO:0000256" key="2">
    <source>
        <dbReference type="ARBA" id="ARBA00005402"/>
    </source>
</evidence>
<organism evidence="22">
    <name type="scientific">Pneumocystis jirovecii</name>
    <name type="common">Human pneumocystis pneumonia agent</name>
    <dbReference type="NCBI Taxonomy" id="42068"/>
    <lineage>
        <taxon>Eukaryota</taxon>
        <taxon>Fungi</taxon>
        <taxon>Dikarya</taxon>
        <taxon>Ascomycota</taxon>
        <taxon>Taphrinomycotina</taxon>
        <taxon>Pneumocystomycetes</taxon>
        <taxon>Pneumocystaceae</taxon>
        <taxon>Pneumocystis</taxon>
    </lineage>
</organism>
<keyword evidence="11 20" id="KW-0560">Oxidoreductase</keyword>
<dbReference type="PANTHER" id="PTHR21257:SF38">
    <property type="entry name" value="7-DEHYDROCHOLESTEROL REDUCTASE"/>
    <property type="match status" value="1"/>
</dbReference>
<evidence type="ECO:0000256" key="4">
    <source>
        <dbReference type="ARBA" id="ARBA00022548"/>
    </source>
</evidence>
<sequence>MNAATHLTTASTAPFWGSNAKVPTQLKALGSLGMILICPIFTLWVLTACTYYECSLVWSIRQLLKTKYIGLVQQSVKWVPKPTRNTLIAYSGWVVFQGILYKILPGKTGFGQMTPAGYCLSYKFLWGKGLRNAIGEWSAGVYTYPCIILCAGTLWSVSCISNICHFFSFIKAHLFPSHSEDCKFSGSLIYDFWMGIELNPRFGNGRPGIICWTLIDISFAAAQRQRIGYITNSMYLIIFLHGLYVLDFFYHEDWYLRTIDICHDRFGFYLAWGDTVWLPMMYTLQAQYLYRNPVDLHPYYAVIILKDHVRLTDGNCKIWGKSPKLIRTTYTTLDGKIHKSILLCSGYWGLARQFNYIGDLLLAFSMCAACGFKKNALLAYFYIIYMFILLNHRVYRTEKRCSAKYGHYWKEYCKKVPYRLFPGIY</sequence>
<accession>L0PAW2</accession>
<keyword evidence="6" id="KW-0152">Cholesterol biosynthesis</keyword>
<dbReference type="GO" id="GO:0047598">
    <property type="term" value="F:7-dehydrocholesterol reductase activity"/>
    <property type="evidence" value="ECO:0007669"/>
    <property type="project" value="UniProtKB-EC"/>
</dbReference>
<evidence type="ECO:0000256" key="8">
    <source>
        <dbReference type="ARBA" id="ARBA00022857"/>
    </source>
</evidence>
<evidence type="ECO:0000256" key="12">
    <source>
        <dbReference type="ARBA" id="ARBA00023011"/>
    </source>
</evidence>
<keyword evidence="12 20" id="KW-0756">Sterol biosynthesis</keyword>
<dbReference type="EC" id="1.3.1.21" evidence="17"/>
<keyword evidence="15 20" id="KW-1207">Sterol metabolism</keyword>
<evidence type="ECO:0000256" key="15">
    <source>
        <dbReference type="ARBA" id="ARBA00023166"/>
    </source>
</evidence>
<dbReference type="Gene3D" id="1.20.120.1630">
    <property type="match status" value="1"/>
</dbReference>
<keyword evidence="10 20" id="KW-1133">Transmembrane helix</keyword>
<protein>
    <recommendedName>
        <fullName evidence="18">7-dehydrocholesterol reductase</fullName>
        <ecNumber evidence="17">1.3.1.21</ecNumber>
    </recommendedName>
    <alternativeName>
        <fullName evidence="19">Sterol Delta(7)-reductase</fullName>
    </alternativeName>
</protein>
<evidence type="ECO:0000256" key="18">
    <source>
        <dbReference type="ARBA" id="ARBA00039984"/>
    </source>
</evidence>
<evidence type="ECO:0000256" key="6">
    <source>
        <dbReference type="ARBA" id="ARBA00022778"/>
    </source>
</evidence>
<dbReference type="EMBL" id="CAKM01000168">
    <property type="protein sequence ID" value="CCJ29234.1"/>
    <property type="molecule type" value="Genomic_DNA"/>
</dbReference>
<feature type="transmembrane region" description="Helical" evidence="20">
    <location>
        <begin position="30"/>
        <end position="52"/>
    </location>
</feature>
<dbReference type="PANTHER" id="PTHR21257">
    <property type="entry name" value="DELTA(14)-STEROL REDUCTASE"/>
    <property type="match status" value="1"/>
</dbReference>
<evidence type="ECO:0000256" key="11">
    <source>
        <dbReference type="ARBA" id="ARBA00023002"/>
    </source>
</evidence>
<evidence type="ECO:0000256" key="3">
    <source>
        <dbReference type="ARBA" id="ARBA00022516"/>
    </source>
</evidence>
<evidence type="ECO:0000256" key="19">
    <source>
        <dbReference type="ARBA" id="ARBA00042688"/>
    </source>
</evidence>
<dbReference type="InParanoid" id="L0PAW2"/>
<dbReference type="GO" id="GO:0016132">
    <property type="term" value="P:brassinosteroid biosynthetic process"/>
    <property type="evidence" value="ECO:0007669"/>
    <property type="project" value="TreeGrafter"/>
</dbReference>
<keyword evidence="16 20" id="KW-0753">Steroid metabolism</keyword>
<keyword evidence="13 20" id="KW-0443">Lipid metabolism</keyword>
<evidence type="ECO:0000256" key="9">
    <source>
        <dbReference type="ARBA" id="ARBA00022955"/>
    </source>
</evidence>
<comment type="similarity">
    <text evidence="2 20">Belongs to the ERG4/ERG24 family.</text>
</comment>
<keyword evidence="5 20" id="KW-0812">Transmembrane</keyword>
<feature type="transmembrane region" description="Helical" evidence="20">
    <location>
        <begin position="378"/>
        <end position="395"/>
    </location>
</feature>
<keyword evidence="4" id="KW-0153">Cholesterol metabolism</keyword>
<evidence type="ECO:0000256" key="7">
    <source>
        <dbReference type="ARBA" id="ARBA00022824"/>
    </source>
</evidence>
<evidence type="ECO:0000256" key="1">
    <source>
        <dbReference type="ARBA" id="ARBA00004477"/>
    </source>
</evidence>
<dbReference type="Pfam" id="PF01222">
    <property type="entry name" value="ERG4_ERG24"/>
    <property type="match status" value="1"/>
</dbReference>
<evidence type="ECO:0000256" key="13">
    <source>
        <dbReference type="ARBA" id="ARBA00023098"/>
    </source>
</evidence>
<evidence type="ECO:0000256" key="17">
    <source>
        <dbReference type="ARBA" id="ARBA00038851"/>
    </source>
</evidence>
<comment type="caution">
    <text evidence="20">Lacks conserved residue(s) required for the propagation of feature annotation.</text>
</comment>
<dbReference type="InterPro" id="IPR001171">
    <property type="entry name" value="ERG24_DHCR-like"/>
</dbReference>
<keyword evidence="3 20" id="KW-0444">Lipid biosynthesis</keyword>
<dbReference type="Proteomes" id="UP000010422">
    <property type="component" value="Unassembled WGS sequence"/>
</dbReference>
<evidence type="ECO:0000256" key="20">
    <source>
        <dbReference type="RuleBase" id="RU369120"/>
    </source>
</evidence>
<dbReference type="PROSITE" id="PS01017">
    <property type="entry name" value="STEROL_REDUCT_1"/>
    <property type="match status" value="1"/>
</dbReference>
<dbReference type="VEuPathDB" id="FungiDB:PNEJI1_002299"/>
<dbReference type="GO" id="GO:0005789">
    <property type="term" value="C:endoplasmic reticulum membrane"/>
    <property type="evidence" value="ECO:0007669"/>
    <property type="project" value="UniProtKB-SubCell"/>
</dbReference>
<gene>
    <name evidence="21" type="ORF">PNEJI1_002299</name>
</gene>
<keyword evidence="7" id="KW-0256">Endoplasmic reticulum</keyword>
<keyword evidence="14 20" id="KW-0472">Membrane</keyword>
<reference evidence="21 22" key="1">
    <citation type="journal article" date="2012" name="MBio">
        <title>De novo assembly of the Pneumocystis jirovecii genome from a single bronchoalveolar lavage fluid specimen from a patient.</title>
        <authorList>
            <person name="Cisse O.H."/>
            <person name="Pagni M."/>
            <person name="Hauser P.M."/>
        </authorList>
    </citation>
    <scope>NUCLEOTIDE SEQUENCE [LARGE SCALE GENOMIC DNA]</scope>
    <source>
        <strain evidence="21 22">SE8</strain>
    </source>
</reference>
<dbReference type="GO" id="GO:0006695">
    <property type="term" value="P:cholesterol biosynthetic process"/>
    <property type="evidence" value="ECO:0007669"/>
    <property type="project" value="UniProtKB-KW"/>
</dbReference>